<dbReference type="Gene3D" id="3.20.20.140">
    <property type="entry name" value="Metal-dependent hydrolases"/>
    <property type="match status" value="2"/>
</dbReference>
<dbReference type="SUPFAM" id="SSF51556">
    <property type="entry name" value="Metallo-dependent hydrolases"/>
    <property type="match status" value="2"/>
</dbReference>
<feature type="compositionally biased region" description="Basic and acidic residues" evidence="1">
    <location>
        <begin position="148"/>
        <end position="162"/>
    </location>
</feature>
<dbReference type="Proteomes" id="UP000320762">
    <property type="component" value="Unassembled WGS sequence"/>
</dbReference>
<feature type="compositionally biased region" description="Basic and acidic residues" evidence="1">
    <location>
        <begin position="279"/>
        <end position="296"/>
    </location>
</feature>
<dbReference type="InterPro" id="IPR032466">
    <property type="entry name" value="Metal_Hydrolase"/>
</dbReference>
<feature type="compositionally biased region" description="Basic and acidic residues" evidence="1">
    <location>
        <begin position="305"/>
        <end position="323"/>
    </location>
</feature>
<dbReference type="AlphaFoldDB" id="A0A550CN96"/>
<feature type="compositionally biased region" description="Basic and acidic residues" evidence="1">
    <location>
        <begin position="577"/>
        <end position="586"/>
    </location>
</feature>
<feature type="region of interest" description="Disordered" evidence="1">
    <location>
        <begin position="273"/>
        <end position="323"/>
    </location>
</feature>
<feature type="region of interest" description="Disordered" evidence="1">
    <location>
        <begin position="148"/>
        <end position="201"/>
    </location>
</feature>
<organism evidence="2 3">
    <name type="scientific">Schizophyllum amplum</name>
    <dbReference type="NCBI Taxonomy" id="97359"/>
    <lineage>
        <taxon>Eukaryota</taxon>
        <taxon>Fungi</taxon>
        <taxon>Dikarya</taxon>
        <taxon>Basidiomycota</taxon>
        <taxon>Agaricomycotina</taxon>
        <taxon>Agaricomycetes</taxon>
        <taxon>Agaricomycetidae</taxon>
        <taxon>Agaricales</taxon>
        <taxon>Schizophyllaceae</taxon>
        <taxon>Schizophyllum</taxon>
    </lineage>
</organism>
<dbReference type="EMBL" id="VDMD01000004">
    <property type="protein sequence ID" value="TRM66273.1"/>
    <property type="molecule type" value="Genomic_DNA"/>
</dbReference>
<dbReference type="InterPro" id="IPR001130">
    <property type="entry name" value="TatD-like"/>
</dbReference>
<dbReference type="InterPro" id="IPR053044">
    <property type="entry name" value="Metallo-hydrolase/TatD-type"/>
</dbReference>
<feature type="compositionally biased region" description="Low complexity" evidence="1">
    <location>
        <begin position="171"/>
        <end position="197"/>
    </location>
</feature>
<evidence type="ECO:0008006" key="4">
    <source>
        <dbReference type="Google" id="ProtNLM"/>
    </source>
</evidence>
<dbReference type="OrthoDB" id="413993at2759"/>
<dbReference type="PANTHER" id="PTHR47345">
    <property type="entry name" value="CUT9-INTERACTING PROTEIN SCN1"/>
    <property type="match status" value="1"/>
</dbReference>
<evidence type="ECO:0000256" key="1">
    <source>
        <dbReference type="SAM" id="MobiDB-lite"/>
    </source>
</evidence>
<keyword evidence="3" id="KW-1185">Reference proteome</keyword>
<sequence>MHCDLVRRHKFSLRTALLVSNHHLHSPRHFFCTRIMSKPAPTPVSSHPSVPPAPLPVGDVLTHIVDVHCHPTDSPIPDELLKEPGHKMCAMATRRGDQARVAALARAYPKRVIPAFGYHPWFAHHIWVPPDTDAATLGEEIAAKATKEDAAKAEAAAKKSEDAVEDTMDVDTSAPSTSDPPASTLASPALASTSTSPTPFPIDKSAHYRSLFRPTAAQEDIFATLLPRLPDPTPLNTILTELCDNLRAFPGCMLGEVGLDRAFRVPMGGKYAMGEDNGEEGKDEATKTEEDKRELANKAVTKTSEAPKEMNGKDGVMGKEPDPARTLSPFTVPIEHQRAVLEAQVALAIALRTPAKAEIPESSKPAASTDGSETPDHEDSLDNAKSVAGPALKDLKFTSPPPAIIGISLHSVKAPQHTLEFLNAMRDRYGDRWRALSVDLHSCGLSPEMWRTVETGHPNAFLSVSTGINLRSIKACRALITAAHPTRLLAESDWHAADESASRTFDIVRFIAEVREWGVESMDVDEPADDKKEPSASPPRGKKRGAGMSLGNGALAYADDPPSSNAPSDGASSGEGSSDKDPDDLNPKPSKRPKSSERPKISRRPKGNPARSPGRRRGVRSAAACTELDEVQEGQPWHGPAHDPQGPPPCARCEVGGVGEGGRTCVRRNH</sequence>
<evidence type="ECO:0000313" key="3">
    <source>
        <dbReference type="Proteomes" id="UP000320762"/>
    </source>
</evidence>
<evidence type="ECO:0000313" key="2">
    <source>
        <dbReference type="EMBL" id="TRM66273.1"/>
    </source>
</evidence>
<name>A0A550CN96_9AGAR</name>
<feature type="region of interest" description="Disordered" evidence="1">
    <location>
        <begin position="521"/>
        <end position="650"/>
    </location>
</feature>
<protein>
    <recommendedName>
        <fullName evidence="4">TatD related DNase-domain-containing protein</fullName>
    </recommendedName>
</protein>
<gene>
    <name evidence="2" type="ORF">BD626DRAFT_487260</name>
</gene>
<proteinExistence type="predicted"/>
<accession>A0A550CN96</accession>
<comment type="caution">
    <text evidence="2">The sequence shown here is derived from an EMBL/GenBank/DDBJ whole genome shotgun (WGS) entry which is preliminary data.</text>
</comment>
<reference evidence="2 3" key="1">
    <citation type="journal article" date="2019" name="New Phytol.">
        <title>Comparative genomics reveals unique wood-decay strategies and fruiting body development in the Schizophyllaceae.</title>
        <authorList>
            <person name="Almasi E."/>
            <person name="Sahu N."/>
            <person name="Krizsan K."/>
            <person name="Balint B."/>
            <person name="Kovacs G.M."/>
            <person name="Kiss B."/>
            <person name="Cseklye J."/>
            <person name="Drula E."/>
            <person name="Henrissat B."/>
            <person name="Nagy I."/>
            <person name="Chovatia M."/>
            <person name="Adam C."/>
            <person name="LaButti K."/>
            <person name="Lipzen A."/>
            <person name="Riley R."/>
            <person name="Grigoriev I.V."/>
            <person name="Nagy L.G."/>
        </authorList>
    </citation>
    <scope>NUCLEOTIDE SEQUENCE [LARGE SCALE GENOMIC DNA]</scope>
    <source>
        <strain evidence="2 3">NL-1724</strain>
    </source>
</reference>
<dbReference type="GO" id="GO:0016788">
    <property type="term" value="F:hydrolase activity, acting on ester bonds"/>
    <property type="evidence" value="ECO:0007669"/>
    <property type="project" value="InterPro"/>
</dbReference>
<dbReference type="PANTHER" id="PTHR47345:SF1">
    <property type="entry name" value="CUT9-INTERACTING PROTEIN SCN1"/>
    <property type="match status" value="1"/>
</dbReference>
<feature type="region of interest" description="Disordered" evidence="1">
    <location>
        <begin position="357"/>
        <end position="384"/>
    </location>
</feature>
<dbReference type="Pfam" id="PF01026">
    <property type="entry name" value="TatD_DNase"/>
    <property type="match status" value="1"/>
</dbReference>